<dbReference type="EMBL" id="JAWDJX010000001">
    <property type="protein sequence ID" value="KAK3058828.1"/>
    <property type="molecule type" value="Genomic_DNA"/>
</dbReference>
<dbReference type="Gene3D" id="3.40.50.150">
    <property type="entry name" value="Vaccinia Virus protein VP39"/>
    <property type="match status" value="1"/>
</dbReference>
<evidence type="ECO:0000313" key="1">
    <source>
        <dbReference type="EMBL" id="KAK3058828.1"/>
    </source>
</evidence>
<proteinExistence type="predicted"/>
<dbReference type="Pfam" id="PF10294">
    <property type="entry name" value="Methyltransf_16"/>
    <property type="match status" value="1"/>
</dbReference>
<accession>A0AAJ0LX58</accession>
<protein>
    <submittedName>
        <fullName evidence="1">Uncharacterized protein</fullName>
    </submittedName>
</protein>
<sequence>MDPQLLLFRRQYFQLFEPDFLTWPPKQLLKDPHIQEWLYNRLFNADENVYLPPSRYQWRVLKPLVTRIEQAIEDPDEDEISDQLMTHLSSLIASEMPSELTAVQQRSYVTFSCLPPTQNSEYIPDKEPTITILERRNLISGSTTTGYRTWEAALHLGSYLLSNPSLIKDKNIFEPGAGTGFLSILCAKHLEAKHVTATDGDESVVEALRENLFLNGLDDDSRVNASVLRWGRGLRDTWVEEELEDWPYDIVVGADVTFDKTMISSLVGTLRFLFDLRPSLQVLLSHAVRNADTFDLLKAVCARNQFEVKDVDFQAPPMREQKALFYATAVPLKILSITRPG</sequence>
<evidence type="ECO:0000313" key="2">
    <source>
        <dbReference type="Proteomes" id="UP001271007"/>
    </source>
</evidence>
<name>A0AAJ0LX58_9PEZI</name>
<dbReference type="Proteomes" id="UP001271007">
    <property type="component" value="Unassembled WGS sequence"/>
</dbReference>
<dbReference type="PANTHER" id="PTHR14614">
    <property type="entry name" value="HEPATOCELLULAR CARCINOMA-ASSOCIATED ANTIGEN"/>
    <property type="match status" value="1"/>
</dbReference>
<gene>
    <name evidence="1" type="ORF">LTR09_000393</name>
</gene>
<dbReference type="SUPFAM" id="SSF53335">
    <property type="entry name" value="S-adenosyl-L-methionine-dependent methyltransferases"/>
    <property type="match status" value="1"/>
</dbReference>
<dbReference type="GO" id="GO:0005737">
    <property type="term" value="C:cytoplasm"/>
    <property type="evidence" value="ECO:0007669"/>
    <property type="project" value="TreeGrafter"/>
</dbReference>
<keyword evidence="2" id="KW-1185">Reference proteome</keyword>
<dbReference type="InterPro" id="IPR019410">
    <property type="entry name" value="Methyltransf_16"/>
</dbReference>
<reference evidence="1" key="1">
    <citation type="submission" date="2023-04" db="EMBL/GenBank/DDBJ databases">
        <title>Black Yeasts Isolated from many extreme environments.</title>
        <authorList>
            <person name="Coleine C."/>
            <person name="Stajich J.E."/>
            <person name="Selbmann L."/>
        </authorList>
    </citation>
    <scope>NUCLEOTIDE SEQUENCE</scope>
    <source>
        <strain evidence="1">CCFEE 5312</strain>
    </source>
</reference>
<dbReference type="PANTHER" id="PTHR14614:SF130">
    <property type="entry name" value="PROTEIN-LYSINE N-METHYLTRANSFERASE EEF2KMT"/>
    <property type="match status" value="1"/>
</dbReference>
<dbReference type="GO" id="GO:0008757">
    <property type="term" value="F:S-adenosylmethionine-dependent methyltransferase activity"/>
    <property type="evidence" value="ECO:0007669"/>
    <property type="project" value="UniProtKB-ARBA"/>
</dbReference>
<dbReference type="InterPro" id="IPR029063">
    <property type="entry name" value="SAM-dependent_MTases_sf"/>
</dbReference>
<dbReference type="AlphaFoldDB" id="A0AAJ0LX58"/>
<comment type="caution">
    <text evidence="1">The sequence shown here is derived from an EMBL/GenBank/DDBJ whole genome shotgun (WGS) entry which is preliminary data.</text>
</comment>
<organism evidence="1 2">
    <name type="scientific">Extremus antarcticus</name>
    <dbReference type="NCBI Taxonomy" id="702011"/>
    <lineage>
        <taxon>Eukaryota</taxon>
        <taxon>Fungi</taxon>
        <taxon>Dikarya</taxon>
        <taxon>Ascomycota</taxon>
        <taxon>Pezizomycotina</taxon>
        <taxon>Dothideomycetes</taxon>
        <taxon>Dothideomycetidae</taxon>
        <taxon>Mycosphaerellales</taxon>
        <taxon>Extremaceae</taxon>
        <taxon>Extremus</taxon>
    </lineage>
</organism>
<dbReference type="CDD" id="cd02440">
    <property type="entry name" value="AdoMet_MTases"/>
    <property type="match status" value="1"/>
</dbReference>